<keyword evidence="4 8" id="KW-0812">Transmembrane</keyword>
<evidence type="ECO:0000256" key="4">
    <source>
        <dbReference type="ARBA" id="ARBA00022692"/>
    </source>
</evidence>
<dbReference type="PIRSF" id="PIRSF018472">
    <property type="entry name" value="MreD_proteobac"/>
    <property type="match status" value="1"/>
</dbReference>
<evidence type="ECO:0000313" key="9">
    <source>
        <dbReference type="EMBL" id="MBB5273351.1"/>
    </source>
</evidence>
<evidence type="ECO:0000256" key="1">
    <source>
        <dbReference type="ARBA" id="ARBA00004651"/>
    </source>
</evidence>
<evidence type="ECO:0000313" key="10">
    <source>
        <dbReference type="Proteomes" id="UP000532440"/>
    </source>
</evidence>
<keyword evidence="10" id="KW-1185">Reference proteome</keyword>
<keyword evidence="6 8" id="KW-1133">Transmembrane helix</keyword>
<protein>
    <submittedName>
        <fullName evidence="9">Rod shape-determining protein MreD</fullName>
    </submittedName>
</protein>
<dbReference type="InterPro" id="IPR026034">
    <property type="entry name" value="MreD_proteobac"/>
</dbReference>
<dbReference type="GO" id="GO:0008360">
    <property type="term" value="P:regulation of cell shape"/>
    <property type="evidence" value="ECO:0007669"/>
    <property type="project" value="UniProtKB-KW"/>
</dbReference>
<organism evidence="9 10">
    <name type="scientific">Quisquiliibacterium transsilvanicum</name>
    <dbReference type="NCBI Taxonomy" id="1549638"/>
    <lineage>
        <taxon>Bacteria</taxon>
        <taxon>Pseudomonadati</taxon>
        <taxon>Pseudomonadota</taxon>
        <taxon>Betaproteobacteria</taxon>
        <taxon>Burkholderiales</taxon>
        <taxon>Burkholderiaceae</taxon>
        <taxon>Quisquiliibacterium</taxon>
    </lineage>
</organism>
<dbReference type="EMBL" id="JACHGB010000006">
    <property type="protein sequence ID" value="MBB5273351.1"/>
    <property type="molecule type" value="Genomic_DNA"/>
</dbReference>
<evidence type="ECO:0000256" key="5">
    <source>
        <dbReference type="ARBA" id="ARBA00022960"/>
    </source>
</evidence>
<evidence type="ECO:0000256" key="2">
    <source>
        <dbReference type="ARBA" id="ARBA00007776"/>
    </source>
</evidence>
<feature type="transmembrane region" description="Helical" evidence="8">
    <location>
        <begin position="134"/>
        <end position="156"/>
    </location>
</feature>
<evidence type="ECO:0000256" key="8">
    <source>
        <dbReference type="SAM" id="Phobius"/>
    </source>
</evidence>
<feature type="transmembrane region" description="Helical" evidence="8">
    <location>
        <begin position="7"/>
        <end position="26"/>
    </location>
</feature>
<sequence>MRPDPEYLLLPANRAFIAFSLVFAFILDLLPWGRIAWAPDFLALVLVFWNIHQPRKVGIGIAFLFGVLMDVHDAALLGEHALAYSLLSYGALSMHRRVPWFGPFGKMLHVLPLFLAAQLIAILVRILVGSGLPGWPILLSSFTTTLLWPIAELLLLAPQRRAIERDENRPL</sequence>
<proteinExistence type="inferred from homology"/>
<evidence type="ECO:0000256" key="7">
    <source>
        <dbReference type="ARBA" id="ARBA00023136"/>
    </source>
</evidence>
<comment type="caution">
    <text evidence="9">The sequence shown here is derived from an EMBL/GenBank/DDBJ whole genome shotgun (WGS) entry which is preliminary data.</text>
</comment>
<dbReference type="PANTHER" id="PTHR37484">
    <property type="entry name" value="ROD SHAPE-DETERMINING PROTEIN MRED"/>
    <property type="match status" value="1"/>
</dbReference>
<dbReference type="PANTHER" id="PTHR37484:SF1">
    <property type="entry name" value="ROD SHAPE-DETERMINING PROTEIN MRED"/>
    <property type="match status" value="1"/>
</dbReference>
<keyword evidence="5" id="KW-0133">Cell shape</keyword>
<keyword evidence="7 8" id="KW-0472">Membrane</keyword>
<comment type="similarity">
    <text evidence="2">Belongs to the MreD family.</text>
</comment>
<accession>A0A7W8HL02</accession>
<gene>
    <name evidence="9" type="ORF">HNQ70_003379</name>
</gene>
<comment type="subcellular location">
    <subcellularLocation>
        <location evidence="1">Cell membrane</location>
        <topology evidence="1">Multi-pass membrane protein</topology>
    </subcellularLocation>
</comment>
<dbReference type="GO" id="GO:0005886">
    <property type="term" value="C:plasma membrane"/>
    <property type="evidence" value="ECO:0007669"/>
    <property type="project" value="UniProtKB-SubCell"/>
</dbReference>
<evidence type="ECO:0000256" key="3">
    <source>
        <dbReference type="ARBA" id="ARBA00022475"/>
    </source>
</evidence>
<dbReference type="NCBIfam" id="TIGR03426">
    <property type="entry name" value="shape_MreD"/>
    <property type="match status" value="1"/>
</dbReference>
<keyword evidence="3" id="KW-1003">Cell membrane</keyword>
<reference evidence="9 10" key="1">
    <citation type="submission" date="2020-08" db="EMBL/GenBank/DDBJ databases">
        <title>Genomic Encyclopedia of Type Strains, Phase IV (KMG-IV): sequencing the most valuable type-strain genomes for metagenomic binning, comparative biology and taxonomic classification.</title>
        <authorList>
            <person name="Goeker M."/>
        </authorList>
    </citation>
    <scope>NUCLEOTIDE SEQUENCE [LARGE SCALE GENOMIC DNA]</scope>
    <source>
        <strain evidence="9 10">DSM 29781</strain>
    </source>
</reference>
<dbReference type="Proteomes" id="UP000532440">
    <property type="component" value="Unassembled WGS sequence"/>
</dbReference>
<dbReference type="AlphaFoldDB" id="A0A7W8HL02"/>
<feature type="transmembrane region" description="Helical" evidence="8">
    <location>
        <begin position="110"/>
        <end position="128"/>
    </location>
</feature>
<name>A0A7W8HL02_9BURK</name>
<evidence type="ECO:0000256" key="6">
    <source>
        <dbReference type="ARBA" id="ARBA00022989"/>
    </source>
</evidence>
<dbReference type="RefSeq" id="WP_183969799.1">
    <property type="nucleotide sequence ID" value="NZ_BAABEW010000024.1"/>
</dbReference>
<dbReference type="InterPro" id="IPR007227">
    <property type="entry name" value="Cell_shape_determining_MreD"/>
</dbReference>
<dbReference type="Pfam" id="PF04093">
    <property type="entry name" value="MreD"/>
    <property type="match status" value="1"/>
</dbReference>